<dbReference type="PANTHER" id="PTHR30146">
    <property type="entry name" value="LACI-RELATED TRANSCRIPTIONAL REPRESSOR"/>
    <property type="match status" value="1"/>
</dbReference>
<feature type="domain" description="HTH lacI-type" evidence="4">
    <location>
        <begin position="12"/>
        <end position="66"/>
    </location>
</feature>
<dbReference type="Pfam" id="PF00532">
    <property type="entry name" value="Peripla_BP_1"/>
    <property type="match status" value="1"/>
</dbReference>
<dbReference type="CDD" id="cd01392">
    <property type="entry name" value="HTH_LacI"/>
    <property type="match status" value="1"/>
</dbReference>
<evidence type="ECO:0000259" key="4">
    <source>
        <dbReference type="PROSITE" id="PS50932"/>
    </source>
</evidence>
<keyword evidence="3" id="KW-0804">Transcription</keyword>
<dbReference type="GO" id="GO:0003700">
    <property type="term" value="F:DNA-binding transcription factor activity"/>
    <property type="evidence" value="ECO:0007669"/>
    <property type="project" value="TreeGrafter"/>
</dbReference>
<dbReference type="eggNOG" id="COG1609">
    <property type="taxonomic scope" value="Bacteria"/>
</dbReference>
<dbReference type="InterPro" id="IPR001761">
    <property type="entry name" value="Peripla_BP/Lac1_sug-bd_dom"/>
</dbReference>
<keyword evidence="2" id="KW-0238">DNA-binding</keyword>
<dbReference type="Gene3D" id="1.10.260.40">
    <property type="entry name" value="lambda repressor-like DNA-binding domains"/>
    <property type="match status" value="1"/>
</dbReference>
<accession>F5YEA8</accession>
<dbReference type="SUPFAM" id="SSF47413">
    <property type="entry name" value="lambda repressor-like DNA-binding domains"/>
    <property type="match status" value="1"/>
</dbReference>
<gene>
    <name evidence="5" type="ordered locus">TREAZ_0219</name>
</gene>
<dbReference type="CDD" id="cd06267">
    <property type="entry name" value="PBP1_LacI_sugar_binding-like"/>
    <property type="match status" value="1"/>
</dbReference>
<reference evidence="5 6" key="2">
    <citation type="journal article" date="2011" name="ISME J.">
        <title>RNA-seq reveals cooperative metabolic interactions between two termite-gut spirochete species in co-culture.</title>
        <authorList>
            <person name="Rosenthal A.Z."/>
            <person name="Matson E.G."/>
            <person name="Eldar A."/>
            <person name="Leadbetter J.R."/>
        </authorList>
    </citation>
    <scope>NUCLEOTIDE SEQUENCE [LARGE SCALE GENOMIC DNA]</scope>
    <source>
        <strain evidence="6">ATCC BAA-888 / DSM 13862 / ZAS-9</strain>
    </source>
</reference>
<dbReference type="KEGG" id="taz:TREAZ_0219"/>
<organism evidence="5 6">
    <name type="scientific">Leadbettera azotonutricia (strain ATCC BAA-888 / DSM 13862 / ZAS-9)</name>
    <name type="common">Treponema azotonutricium</name>
    <dbReference type="NCBI Taxonomy" id="545695"/>
    <lineage>
        <taxon>Bacteria</taxon>
        <taxon>Pseudomonadati</taxon>
        <taxon>Spirochaetota</taxon>
        <taxon>Spirochaetia</taxon>
        <taxon>Spirochaetales</taxon>
        <taxon>Breznakiellaceae</taxon>
        <taxon>Leadbettera</taxon>
    </lineage>
</organism>
<dbReference type="Pfam" id="PF00356">
    <property type="entry name" value="LacI"/>
    <property type="match status" value="1"/>
</dbReference>
<dbReference type="GO" id="GO:0000976">
    <property type="term" value="F:transcription cis-regulatory region binding"/>
    <property type="evidence" value="ECO:0007669"/>
    <property type="project" value="TreeGrafter"/>
</dbReference>
<protein>
    <submittedName>
        <fullName evidence="5">Transcriptional regulator, LacI family</fullName>
    </submittedName>
</protein>
<name>F5YEA8_LEAAZ</name>
<keyword evidence="1" id="KW-0805">Transcription regulation</keyword>
<dbReference type="SUPFAM" id="SSF53822">
    <property type="entry name" value="Periplasmic binding protein-like I"/>
    <property type="match status" value="1"/>
</dbReference>
<keyword evidence="6" id="KW-1185">Reference proteome</keyword>
<dbReference type="Gene3D" id="3.40.50.2300">
    <property type="match status" value="2"/>
</dbReference>
<dbReference type="STRING" id="545695.TREAZ_0219"/>
<dbReference type="HOGENOM" id="CLU_037628_6_1_12"/>
<dbReference type="PROSITE" id="PS50932">
    <property type="entry name" value="HTH_LACI_2"/>
    <property type="match status" value="1"/>
</dbReference>
<evidence type="ECO:0000313" key="5">
    <source>
        <dbReference type="EMBL" id="AEF80926.1"/>
    </source>
</evidence>
<reference evidence="6" key="1">
    <citation type="submission" date="2009-12" db="EMBL/GenBank/DDBJ databases">
        <title>Complete sequence of Treponema azotonutricium strain ZAS-9.</title>
        <authorList>
            <person name="Tetu S.G."/>
            <person name="Matson E."/>
            <person name="Ren Q."/>
            <person name="Seshadri R."/>
            <person name="Elbourne L."/>
            <person name="Hassan K.A."/>
            <person name="Durkin A."/>
            <person name="Radune D."/>
            <person name="Mohamoud Y."/>
            <person name="Shay R."/>
            <person name="Jin S."/>
            <person name="Zhang X."/>
            <person name="Lucey K."/>
            <person name="Ballor N.R."/>
            <person name="Ottesen E."/>
            <person name="Rosenthal R."/>
            <person name="Allen A."/>
            <person name="Leadbetter J.R."/>
            <person name="Paulsen I.T."/>
        </authorList>
    </citation>
    <scope>NUCLEOTIDE SEQUENCE [LARGE SCALE GENOMIC DNA]</scope>
    <source>
        <strain evidence="6">ATCC BAA-888 / DSM 13862 / ZAS-9</strain>
    </source>
</reference>
<sequence length="337" mass="37549">MNVNVREAPKRVTLKDIAQKTGFTINTVSRALKNKSDISEKTKKIIDKAAKAMGYVRDAAAGSMRSGQTNTLAVIVGDIANPFFGTLVRDIEFNAKQAGFSIIIYNTNENSRQEEEAIFSAYSKKVDGIIICPVQENTDNIKLLQKLPLPFVLVGRYFRDIEVDTVHWDDVKVGELAAGYLLDRGHTNILYAGGPLYISSGTDRLQGYRDAHKKRGIRVKEDLIKITDIKEGKTRDAIIQVLKDKIPFTAIMAHSDLMAYEIIYALRGRFPHIQVTGCDNLQEKLMIPLNFPTVGSKEDEAKLCIDILMDKIQNKIGGKPVVKVLDVVLKTPENSIL</sequence>
<dbReference type="EMBL" id="CP001841">
    <property type="protein sequence ID" value="AEF80926.1"/>
    <property type="molecule type" value="Genomic_DNA"/>
</dbReference>
<dbReference type="SMART" id="SM00354">
    <property type="entry name" value="HTH_LACI"/>
    <property type="match status" value="1"/>
</dbReference>
<evidence type="ECO:0000313" key="6">
    <source>
        <dbReference type="Proteomes" id="UP000009222"/>
    </source>
</evidence>
<dbReference type="InterPro" id="IPR000843">
    <property type="entry name" value="HTH_LacI"/>
</dbReference>
<dbReference type="Proteomes" id="UP000009222">
    <property type="component" value="Chromosome"/>
</dbReference>
<dbReference type="InParanoid" id="F5YEA8"/>
<dbReference type="PANTHER" id="PTHR30146:SF154">
    <property type="entry name" value="TRANSCRIPTION REGULATOR, MEMBER OF GALR FAMILY"/>
    <property type="match status" value="1"/>
</dbReference>
<proteinExistence type="predicted"/>
<evidence type="ECO:0000256" key="3">
    <source>
        <dbReference type="ARBA" id="ARBA00023163"/>
    </source>
</evidence>
<dbReference type="InterPro" id="IPR028082">
    <property type="entry name" value="Peripla_BP_I"/>
</dbReference>
<evidence type="ECO:0000256" key="2">
    <source>
        <dbReference type="ARBA" id="ARBA00023125"/>
    </source>
</evidence>
<dbReference type="InterPro" id="IPR010982">
    <property type="entry name" value="Lambda_DNA-bd_dom_sf"/>
</dbReference>
<dbReference type="RefSeq" id="WP_015711710.1">
    <property type="nucleotide sequence ID" value="NC_015577.1"/>
</dbReference>
<evidence type="ECO:0000256" key="1">
    <source>
        <dbReference type="ARBA" id="ARBA00023015"/>
    </source>
</evidence>
<dbReference type="AlphaFoldDB" id="F5YEA8"/>